<protein>
    <recommendedName>
        <fullName evidence="2">40-residue YVTN family beta-propeller repeat protein</fullName>
    </recommendedName>
</protein>
<gene>
    <name evidence="1" type="ORF">MHPYR_140057</name>
</gene>
<reference evidence="1" key="1">
    <citation type="submission" date="2016-03" db="EMBL/GenBank/DDBJ databases">
        <authorList>
            <person name="Ploux O."/>
        </authorList>
    </citation>
    <scope>NUCLEOTIDE SEQUENCE</scope>
    <source>
        <strain evidence="1">UC10</strain>
    </source>
</reference>
<name>A0A1Y5P1I3_9MYCO</name>
<organism evidence="1">
    <name type="scientific">uncultured Mycobacterium sp</name>
    <dbReference type="NCBI Taxonomy" id="171292"/>
    <lineage>
        <taxon>Bacteria</taxon>
        <taxon>Bacillati</taxon>
        <taxon>Actinomycetota</taxon>
        <taxon>Actinomycetes</taxon>
        <taxon>Mycobacteriales</taxon>
        <taxon>Mycobacteriaceae</taxon>
        <taxon>Mycobacterium</taxon>
        <taxon>environmental samples</taxon>
    </lineage>
</organism>
<proteinExistence type="predicted"/>
<dbReference type="AlphaFoldDB" id="A0A1Y5P1I3"/>
<accession>A0A1Y5P1I3</accession>
<dbReference type="Gene3D" id="2.130.10.10">
    <property type="entry name" value="YVTN repeat-like/Quinoprotein amine dehydrogenase"/>
    <property type="match status" value="3"/>
</dbReference>
<dbReference type="SUPFAM" id="SSF50969">
    <property type="entry name" value="YVTN repeat-like/Quinoprotein amine dehydrogenase"/>
    <property type="match status" value="2"/>
</dbReference>
<evidence type="ECO:0008006" key="2">
    <source>
        <dbReference type="Google" id="ProtNLM"/>
    </source>
</evidence>
<sequence>MNQLVPLINNTPIRGLLDRIDPAGASAVRLLGAPVSTTMSPDGMRLYVVTAPVTSTLPFLSLFLPSTSSVTEIDTKTNKVVGVPIAFGGGPVGPVVVSPDGTQAYLTTSSGDRTRVTIINTGNSTFTRAGTLAGSVQGVVDTADGLRVFLGTMDSTANEWTVALVDGRTGAQVGKPLQIAGFPSGELATSPDGGRAYLTTVVVAGDTRSTVVTVIDTADNTLMGTTVLDDSIADGGVVVSPDGAHAVQVTNTTSRLHTTVTMLDPGTGAVVGAPAGLDGLPSTYPAAIYVDGGDRLAVATYTGSQSSLTILDAADGTVVGTPVVMEGGGLAVVDQVTAFGEGDDRLYILSRYWDADESEYKTLATVVDTTDSTVVGTPLVLDGEPPPTNSVSVSPDRSRVFQTLRPASVSQGQPYISSVAMIGTDGTLITAPASVPGSIYRPVVFSPDGSRAYQLSENAKSVVTAIDATTGAVIGSPVAVNGRLGDDLFVAADGASAYVSTRITFFRLLLPIPLPFPIEFSLSITHVNAVDTADFVATI</sequence>
<dbReference type="EMBL" id="FLQS01000006">
    <property type="protein sequence ID" value="SBS72566.1"/>
    <property type="molecule type" value="Genomic_DNA"/>
</dbReference>
<dbReference type="InterPro" id="IPR011044">
    <property type="entry name" value="Quino_amine_DH_bsu"/>
</dbReference>
<dbReference type="InterPro" id="IPR015943">
    <property type="entry name" value="WD40/YVTN_repeat-like_dom_sf"/>
</dbReference>
<evidence type="ECO:0000313" key="1">
    <source>
        <dbReference type="EMBL" id="SBS72566.1"/>
    </source>
</evidence>